<evidence type="ECO:0000256" key="3">
    <source>
        <dbReference type="ARBA" id="ARBA00022833"/>
    </source>
</evidence>
<dbReference type="Pfam" id="PF01753">
    <property type="entry name" value="zf-MYND"/>
    <property type="match status" value="1"/>
</dbReference>
<evidence type="ECO:0000256" key="5">
    <source>
        <dbReference type="SAM" id="MobiDB-lite"/>
    </source>
</evidence>
<dbReference type="GO" id="GO:0008270">
    <property type="term" value="F:zinc ion binding"/>
    <property type="evidence" value="ECO:0007669"/>
    <property type="project" value="UniProtKB-KW"/>
</dbReference>
<keyword evidence="1" id="KW-0479">Metal-binding</keyword>
<feature type="compositionally biased region" description="Low complexity" evidence="5">
    <location>
        <begin position="544"/>
        <end position="560"/>
    </location>
</feature>
<feature type="compositionally biased region" description="Low complexity" evidence="5">
    <location>
        <begin position="887"/>
        <end position="896"/>
    </location>
</feature>
<feature type="region of interest" description="Disordered" evidence="5">
    <location>
        <begin position="1065"/>
        <end position="1088"/>
    </location>
</feature>
<dbReference type="EMBL" id="BRXU01000004">
    <property type="protein sequence ID" value="GLC51589.1"/>
    <property type="molecule type" value="Genomic_DNA"/>
</dbReference>
<evidence type="ECO:0000259" key="6">
    <source>
        <dbReference type="PROSITE" id="PS50865"/>
    </source>
</evidence>
<feature type="compositionally biased region" description="Polar residues" evidence="5">
    <location>
        <begin position="919"/>
        <end position="930"/>
    </location>
</feature>
<feature type="region of interest" description="Disordered" evidence="5">
    <location>
        <begin position="330"/>
        <end position="402"/>
    </location>
</feature>
<keyword evidence="3" id="KW-0862">Zinc</keyword>
<keyword evidence="8" id="KW-1185">Reference proteome</keyword>
<keyword evidence="2 4" id="KW-0863">Zinc-finger</keyword>
<feature type="compositionally biased region" description="Basic and acidic residues" evidence="5">
    <location>
        <begin position="387"/>
        <end position="402"/>
    </location>
</feature>
<dbReference type="PANTHER" id="PTHR48125:SF10">
    <property type="entry name" value="OS12G0136300 PROTEIN"/>
    <property type="match status" value="1"/>
</dbReference>
<dbReference type="Gene3D" id="1.25.40.20">
    <property type="entry name" value="Ankyrin repeat-containing domain"/>
    <property type="match status" value="1"/>
</dbReference>
<feature type="region of interest" description="Disordered" evidence="5">
    <location>
        <begin position="862"/>
        <end position="950"/>
    </location>
</feature>
<comment type="caution">
    <text evidence="7">The sequence shown here is derived from an EMBL/GenBank/DDBJ whole genome shotgun (WGS) entry which is preliminary data.</text>
</comment>
<feature type="region of interest" description="Disordered" evidence="5">
    <location>
        <begin position="517"/>
        <end position="560"/>
    </location>
</feature>
<dbReference type="Proteomes" id="UP001165080">
    <property type="component" value="Unassembled WGS sequence"/>
</dbReference>
<sequence length="1088" mass="115790">MELQPRHITQREFRRFRCPCPDCANHFYFCPFRIDYEPGGNTTQIPFTCDPPWDSGPRQSTFQVDAEECARATRAYDHEYLSFLMSKTLGMELANKAKRNVQRFRSWFASQALSAAWHRALAAFGHCERDPDKAVRGAEEALVISPHCPDAHYLLARLKASSYEEALELFNRGTVNYEKLLSGEGWARCRQAYPHVAAAPPLHGAARCMVGAIQTLCRMRRGAEAYERMQALLQVTPPLRESLSEEVKVWEPAKDIWALAPEVVYRAKGASACLAWISEHFVDEVMEVGGAAVWWVATHALAWAETHQHEGFQWASLQLHEDEAAILGITRRGRSRGGNSGISGSNGGRDRRRAGGSSSSANINNNNNKVDGSSSSDDDDDGCCPISRRERQRRDMLAGRPRGAAEKLRSGMALALCCAWLPNLVDMLLGEMPLPAGPIPAMLVSSAASMGAQVAYVRYCGELWRSAPGVIDYVRRYRNTFEVFCIVSDARSGLKPSMKDFHRYMAPFPPEGAAAALPPPPAAAAASASNGGGGANGSAGSGSQGSLECSGSSGSAGSGSSSGSQLQAVGIFPDAILYEVYGCWHGLVETACSHHSLSMDATMNDQDLEILRTLLAAGCPLEASQRRPRGTPGPPHSPLGLAMHRGYGADAVRELLKAGADPLAPDVSSAVPLLSGAEQGMWRELQAVFKAHRKLGPSPPLSSLWYPFMARCPVDRIQVPIVPRTVFELLLEVAVGSECVPCVAGTLRGCTRCVGEDGEQHKVEGGGGGGAEGGESNHHSPWCNFYKVVEVLVAYGMSEVPEPYLVYMTLTADGSSPASRGPRRRLLEHLRGLLGNAAAARKAQQRKTTTMTTATATATITRASPTQQQQSQQSQQQGNGTSNGAAPEQKQQKQGGLPPPEKKPEQEQLAAAAAAAATGPSSASTKTEAQNGERPTAEAEAPPLSKPPQAVAGVEEAVAGASGTSVPGQPAAAAAAAASSPAACAAPAGRDRSRCCWACGKAKDRAAGVKLRLCSICCVARYCGDECQREHWPRHRLECQQLKEEAAAAAAAASDVAAAGEAAAGEAAGAKKKAKKKDKERTEAGVKV</sequence>
<dbReference type="PROSITE" id="PS50865">
    <property type="entry name" value="ZF_MYND_2"/>
    <property type="match status" value="1"/>
</dbReference>
<dbReference type="InterPro" id="IPR002893">
    <property type="entry name" value="Znf_MYND"/>
</dbReference>
<dbReference type="PANTHER" id="PTHR48125">
    <property type="entry name" value="LP07818P1"/>
    <property type="match status" value="1"/>
</dbReference>
<feature type="compositionally biased region" description="Low complexity" evidence="5">
    <location>
        <begin position="907"/>
        <end position="917"/>
    </location>
</feature>
<feature type="compositionally biased region" description="Low complexity" evidence="5">
    <location>
        <begin position="862"/>
        <end position="877"/>
    </location>
</feature>
<dbReference type="SUPFAM" id="SSF144232">
    <property type="entry name" value="HIT/MYND zinc finger-like"/>
    <property type="match status" value="1"/>
</dbReference>
<evidence type="ECO:0000313" key="7">
    <source>
        <dbReference type="EMBL" id="GLC51589.1"/>
    </source>
</evidence>
<feature type="compositionally biased region" description="Low complexity" evidence="5">
    <location>
        <begin position="355"/>
        <end position="375"/>
    </location>
</feature>
<feature type="domain" description="MYND-type" evidence="6">
    <location>
        <begin position="996"/>
        <end position="1039"/>
    </location>
</feature>
<dbReference type="Gene3D" id="6.10.140.2220">
    <property type="match status" value="1"/>
</dbReference>
<evidence type="ECO:0000256" key="1">
    <source>
        <dbReference type="ARBA" id="ARBA00022723"/>
    </source>
</evidence>
<accession>A0A9W6BG97</accession>
<organism evidence="7 8">
    <name type="scientific">Pleodorina starrii</name>
    <dbReference type="NCBI Taxonomy" id="330485"/>
    <lineage>
        <taxon>Eukaryota</taxon>
        <taxon>Viridiplantae</taxon>
        <taxon>Chlorophyta</taxon>
        <taxon>core chlorophytes</taxon>
        <taxon>Chlorophyceae</taxon>
        <taxon>CS clade</taxon>
        <taxon>Chlamydomonadales</taxon>
        <taxon>Volvocaceae</taxon>
        <taxon>Pleodorina</taxon>
    </lineage>
</organism>
<feature type="compositionally biased region" description="Gly residues" evidence="5">
    <location>
        <begin position="530"/>
        <end position="543"/>
    </location>
</feature>
<feature type="compositionally biased region" description="Basic and acidic residues" evidence="5">
    <location>
        <begin position="1077"/>
        <end position="1088"/>
    </location>
</feature>
<dbReference type="AlphaFoldDB" id="A0A9W6BG97"/>
<proteinExistence type="predicted"/>
<reference evidence="7 8" key="1">
    <citation type="journal article" date="2023" name="Commun. Biol.">
        <title>Reorganization of the ancestral sex-determining regions during the evolution of trioecy in Pleodorina starrii.</title>
        <authorList>
            <person name="Takahashi K."/>
            <person name="Suzuki S."/>
            <person name="Kawai-Toyooka H."/>
            <person name="Yamamoto K."/>
            <person name="Hamaji T."/>
            <person name="Ootsuki R."/>
            <person name="Yamaguchi H."/>
            <person name="Kawachi M."/>
            <person name="Higashiyama T."/>
            <person name="Nozaki H."/>
        </authorList>
    </citation>
    <scope>NUCLEOTIDE SEQUENCE [LARGE SCALE GENOMIC DNA]</scope>
    <source>
        <strain evidence="7 8">NIES-4479</strain>
    </source>
</reference>
<evidence type="ECO:0000256" key="2">
    <source>
        <dbReference type="ARBA" id="ARBA00022771"/>
    </source>
</evidence>
<protein>
    <recommendedName>
        <fullName evidence="6">MYND-type domain-containing protein</fullName>
    </recommendedName>
</protein>
<evidence type="ECO:0000313" key="8">
    <source>
        <dbReference type="Proteomes" id="UP001165080"/>
    </source>
</evidence>
<name>A0A9W6BG97_9CHLO</name>
<feature type="compositionally biased region" description="Gly residues" evidence="5">
    <location>
        <begin position="336"/>
        <end position="347"/>
    </location>
</feature>
<gene>
    <name evidence="7" type="primary">PLEST004896</name>
    <name evidence="7" type="ORF">PLESTB_000518900</name>
</gene>
<dbReference type="InterPro" id="IPR036770">
    <property type="entry name" value="Ankyrin_rpt-contain_sf"/>
</dbReference>
<evidence type="ECO:0000256" key="4">
    <source>
        <dbReference type="PROSITE-ProRule" id="PRU00134"/>
    </source>
</evidence>